<dbReference type="EMBL" id="LMWP01000050">
    <property type="protein sequence ID" value="KUN17173.1"/>
    <property type="molecule type" value="Genomic_DNA"/>
</dbReference>
<comment type="caution">
    <text evidence="1">The sequence shown here is derived from an EMBL/GenBank/DDBJ whole genome shotgun (WGS) entry which is preliminary data.</text>
</comment>
<evidence type="ECO:0000313" key="2">
    <source>
        <dbReference type="Proteomes" id="UP000053398"/>
    </source>
</evidence>
<dbReference type="InterPro" id="IPR025851">
    <property type="entry name" value="SUKH-4"/>
</dbReference>
<gene>
    <name evidence="1" type="ORF">AQJ11_38565</name>
</gene>
<dbReference type="Proteomes" id="UP000053398">
    <property type="component" value="Unassembled WGS sequence"/>
</dbReference>
<proteinExistence type="predicted"/>
<accession>A0A117QA75</accession>
<organism evidence="1 2">
    <name type="scientific">Streptomyces corchorusii</name>
    <name type="common">Streptomyces chibaensis</name>
    <dbReference type="NCBI Taxonomy" id="1903"/>
    <lineage>
        <taxon>Bacteria</taxon>
        <taxon>Bacillati</taxon>
        <taxon>Actinomycetota</taxon>
        <taxon>Actinomycetes</taxon>
        <taxon>Kitasatosporales</taxon>
        <taxon>Streptomycetaceae</taxon>
        <taxon>Streptomyces</taxon>
    </lineage>
</organism>
<keyword evidence="2" id="KW-1185">Reference proteome</keyword>
<evidence type="ECO:0008006" key="3">
    <source>
        <dbReference type="Google" id="ProtNLM"/>
    </source>
</evidence>
<name>A0A117QA75_STRCK</name>
<dbReference type="AlphaFoldDB" id="A0A117QA75"/>
<evidence type="ECO:0000313" key="1">
    <source>
        <dbReference type="EMBL" id="KUN17173.1"/>
    </source>
</evidence>
<protein>
    <recommendedName>
        <fullName evidence="3">SUKH-4 immunity protein of toxin-antitoxin system</fullName>
    </recommendedName>
</protein>
<reference evidence="1 2" key="1">
    <citation type="submission" date="2015-10" db="EMBL/GenBank/DDBJ databases">
        <title>Draft genome sequence of Streptomyces corchorusii DSM 40340, type strain for the species Streptomyces corchorusii.</title>
        <authorList>
            <person name="Ruckert C."/>
            <person name="Winkler A."/>
            <person name="Kalinowski J."/>
            <person name="Kampfer P."/>
            <person name="Glaeser S."/>
        </authorList>
    </citation>
    <scope>NUCLEOTIDE SEQUENCE [LARGE SCALE GENOMIC DNA]</scope>
    <source>
        <strain evidence="1 2">DSM 40340</strain>
    </source>
</reference>
<dbReference type="RefSeq" id="WP_059266450.1">
    <property type="nucleotide sequence ID" value="NZ_KQ948371.1"/>
</dbReference>
<sequence length="409" mass="44124">MSETSVVMPGHAPHPAIVHEPTRRVLAPGERLDGHGLVSFRPLTEPSLLTVRDHVTVLGGDPAELDPDLAGLLLIGRLIVEGDEDGEEVVLDAVTGRVFSMWLYVKSPGGAELFPLAPSVGALARFLAAVDEFRGLRGRFAGLAGRTGPDAVRDAEHLLTAVFAEEEWGEDGWGPAGPRSGWDRPIPAFWRIAAVIRPLGLIAGPGRGLALDLPEGLLDEAFGAEGMVRLTDDQVPAALGHAPTRRFLTEAGLPRDGFMFYGPPGEPLVTLPEDWAESQSNPRHAHLWHGGEQLPPDAEHLVVLGGLVHDFDLLIDGRTGALFRTELGADHVVPVNADISTLAFTLWLHQREQALDKEHEFTQDFYHQLADTMIEVLASVDPVACAPAAAPDGYRYWPEVFHDEAGGVL</sequence>
<dbReference type="Pfam" id="PF14435">
    <property type="entry name" value="SUKH-4"/>
    <property type="match status" value="1"/>
</dbReference>